<evidence type="ECO:0000313" key="3">
    <source>
        <dbReference type="Proteomes" id="UP000196536"/>
    </source>
</evidence>
<dbReference type="RefSeq" id="WP_087620556.1">
    <property type="nucleotide sequence ID" value="NZ_NEXX01000003.1"/>
</dbReference>
<organism evidence="2 3">
    <name type="scientific">Acinetobacter populi</name>
    <dbReference type="NCBI Taxonomy" id="1582270"/>
    <lineage>
        <taxon>Bacteria</taxon>
        <taxon>Pseudomonadati</taxon>
        <taxon>Pseudomonadota</taxon>
        <taxon>Gammaproteobacteria</taxon>
        <taxon>Moraxellales</taxon>
        <taxon>Moraxellaceae</taxon>
        <taxon>Acinetobacter</taxon>
    </lineage>
</organism>
<dbReference type="SUPFAM" id="SSF46785">
    <property type="entry name" value="Winged helix' DNA-binding domain"/>
    <property type="match status" value="1"/>
</dbReference>
<name>A0A1Z9YXL9_9GAMM</name>
<feature type="domain" description="HTH marR-type" evidence="1">
    <location>
        <begin position="24"/>
        <end position="123"/>
    </location>
</feature>
<dbReference type="Pfam" id="PF01047">
    <property type="entry name" value="MarR"/>
    <property type="match status" value="1"/>
</dbReference>
<proteinExistence type="predicted"/>
<dbReference type="GO" id="GO:0006950">
    <property type="term" value="P:response to stress"/>
    <property type="evidence" value="ECO:0007669"/>
    <property type="project" value="TreeGrafter"/>
</dbReference>
<dbReference type="Gene3D" id="1.10.10.10">
    <property type="entry name" value="Winged helix-like DNA-binding domain superfamily/Winged helix DNA-binding domain"/>
    <property type="match status" value="1"/>
</dbReference>
<dbReference type="AlphaFoldDB" id="A0A1Z9YXL9"/>
<dbReference type="InterPro" id="IPR039422">
    <property type="entry name" value="MarR/SlyA-like"/>
</dbReference>
<gene>
    <name evidence="2" type="ORF">CAP51_09660</name>
</gene>
<evidence type="ECO:0000313" key="2">
    <source>
        <dbReference type="EMBL" id="OUY06953.1"/>
    </source>
</evidence>
<dbReference type="EMBL" id="NEXX01000003">
    <property type="protein sequence ID" value="OUY06953.1"/>
    <property type="molecule type" value="Genomic_DNA"/>
</dbReference>
<comment type="caution">
    <text evidence="2">The sequence shown here is derived from an EMBL/GenBank/DDBJ whole genome shotgun (WGS) entry which is preliminary data.</text>
</comment>
<dbReference type="OrthoDB" id="6712159at2"/>
<keyword evidence="3" id="KW-1185">Reference proteome</keyword>
<dbReference type="PANTHER" id="PTHR33164">
    <property type="entry name" value="TRANSCRIPTIONAL REGULATOR, MARR FAMILY"/>
    <property type="match status" value="1"/>
</dbReference>
<sequence>MPTLLPFRSVLLKSSRIFVDKINVYLQTQDLNYSLWQVLATIDNLAPCSLTDIANALNISQPAISKRIVDLENKQLIDYLPASNRREKIVTLSPQGLKHYQTCKQQIDLIEAKYKQDIDPQALQHATDVLAQFLNNLQKVDSHE</sequence>
<dbReference type="InterPro" id="IPR036390">
    <property type="entry name" value="WH_DNA-bd_sf"/>
</dbReference>
<evidence type="ECO:0000259" key="1">
    <source>
        <dbReference type="SMART" id="SM00347"/>
    </source>
</evidence>
<dbReference type="InterPro" id="IPR000835">
    <property type="entry name" value="HTH_MarR-typ"/>
</dbReference>
<dbReference type="InterPro" id="IPR036388">
    <property type="entry name" value="WH-like_DNA-bd_sf"/>
</dbReference>
<dbReference type="GO" id="GO:0003700">
    <property type="term" value="F:DNA-binding transcription factor activity"/>
    <property type="evidence" value="ECO:0007669"/>
    <property type="project" value="InterPro"/>
</dbReference>
<reference evidence="2 3" key="1">
    <citation type="submission" date="2017-05" db="EMBL/GenBank/DDBJ databases">
        <title>Acinetobacter populi ANC 5415 (= PBJ7), whole genome shotgun sequencing project.</title>
        <authorList>
            <person name="Nemec A."/>
            <person name="Radolfova-Krizova L."/>
        </authorList>
    </citation>
    <scope>NUCLEOTIDE SEQUENCE [LARGE SCALE GENOMIC DNA]</scope>
    <source>
        <strain evidence="2 3">PBJ7</strain>
    </source>
</reference>
<dbReference type="SMART" id="SM00347">
    <property type="entry name" value="HTH_MARR"/>
    <property type="match status" value="1"/>
</dbReference>
<dbReference type="Proteomes" id="UP000196536">
    <property type="component" value="Unassembled WGS sequence"/>
</dbReference>
<protein>
    <recommendedName>
        <fullName evidence="1">HTH marR-type domain-containing protein</fullName>
    </recommendedName>
</protein>
<dbReference type="PANTHER" id="PTHR33164:SF43">
    <property type="entry name" value="HTH-TYPE TRANSCRIPTIONAL REPRESSOR YETL"/>
    <property type="match status" value="1"/>
</dbReference>
<accession>A0A1Z9YXL9</accession>